<evidence type="ECO:0000313" key="1">
    <source>
        <dbReference type="EMBL" id="GMA93072.1"/>
    </source>
</evidence>
<reference evidence="2" key="1">
    <citation type="journal article" date="2019" name="Int. J. Syst. Evol. Microbiol.">
        <title>The Global Catalogue of Microorganisms (GCM) 10K type strain sequencing project: providing services to taxonomists for standard genome sequencing and annotation.</title>
        <authorList>
            <consortium name="The Broad Institute Genomics Platform"/>
            <consortium name="The Broad Institute Genome Sequencing Center for Infectious Disease"/>
            <person name="Wu L."/>
            <person name="Ma J."/>
        </authorList>
    </citation>
    <scope>NUCLEOTIDE SEQUENCE [LARGE SCALE GENOMIC DNA]</scope>
    <source>
        <strain evidence="2">NBRC 108755</strain>
    </source>
</reference>
<evidence type="ECO:0008006" key="3">
    <source>
        <dbReference type="Google" id="ProtNLM"/>
    </source>
</evidence>
<evidence type="ECO:0000313" key="2">
    <source>
        <dbReference type="Proteomes" id="UP001157069"/>
    </source>
</evidence>
<dbReference type="RefSeq" id="WP_284301792.1">
    <property type="nucleotide sequence ID" value="NZ_BSVA01000001.1"/>
</dbReference>
<sequence>MPSLIAWLDASAEEQRRMRDVIRLFSDRESRDELGIGQLRDGISDALFPGTSTLLTRARYLLFVPWIYQQAARSSAPVAKADRLERELIEPLKRSVDNAGLLGTQAGITLKTLPSSVYWTMLRHYRILRDPTLSREDALMFDGRVADSDAEGDGPRNLSVWSTTMPEPPDDFPREVEGGFGLRPDEAAWLRDRILDTAPGSYLAHLAQYAPDDHSPAPWADPASLDASPEVRDLLAHAQSFSVVMHGAQLLYNLMIAEEYEAAGLETVVDPVSHYRDELAEWADRLDGQVDVRAWSFDELLARIEVDRGSPVHPSTRRFVGAWLELLRGSAADGLPANDAARGLIRQREKLNKGAQKRLGNPRRLGGWGGGSGAGELVFRWPTVRRILLDIHEGLARAETTDA</sequence>
<proteinExistence type="predicted"/>
<name>A0ABQ6JXM9_9MICO</name>
<organism evidence="1 2">
    <name type="scientific">Homoserinibacter gongjuensis</name>
    <dbReference type="NCBI Taxonomy" id="1162968"/>
    <lineage>
        <taxon>Bacteria</taxon>
        <taxon>Bacillati</taxon>
        <taxon>Actinomycetota</taxon>
        <taxon>Actinomycetes</taxon>
        <taxon>Micrococcales</taxon>
        <taxon>Microbacteriaceae</taxon>
        <taxon>Homoserinibacter</taxon>
    </lineage>
</organism>
<dbReference type="Pfam" id="PF19888">
    <property type="entry name" value="DUF6361"/>
    <property type="match status" value="1"/>
</dbReference>
<dbReference type="Proteomes" id="UP001157069">
    <property type="component" value="Unassembled WGS sequence"/>
</dbReference>
<gene>
    <name evidence="1" type="ORF">GCM10025869_36010</name>
</gene>
<dbReference type="InterPro" id="IPR045941">
    <property type="entry name" value="DUF6361"/>
</dbReference>
<dbReference type="EMBL" id="BSVA01000001">
    <property type="protein sequence ID" value="GMA93072.1"/>
    <property type="molecule type" value="Genomic_DNA"/>
</dbReference>
<protein>
    <recommendedName>
        <fullName evidence="3">Tryptophan 2,3-dioxygenase</fullName>
    </recommendedName>
</protein>
<keyword evidence="2" id="KW-1185">Reference proteome</keyword>
<accession>A0ABQ6JXM9</accession>
<comment type="caution">
    <text evidence="1">The sequence shown here is derived from an EMBL/GenBank/DDBJ whole genome shotgun (WGS) entry which is preliminary data.</text>
</comment>